<comment type="caution">
    <text evidence="1">The sequence shown here is derived from an EMBL/GenBank/DDBJ whole genome shotgun (WGS) entry which is preliminary data.</text>
</comment>
<dbReference type="EMBL" id="JACRTL010000007">
    <property type="protein sequence ID" value="MBC8611724.1"/>
    <property type="molecule type" value="Genomic_DNA"/>
</dbReference>
<reference evidence="1" key="1">
    <citation type="submission" date="2020-08" db="EMBL/GenBank/DDBJ databases">
        <title>Genome public.</title>
        <authorList>
            <person name="Liu C."/>
            <person name="Sun Q."/>
        </authorList>
    </citation>
    <scope>NUCLEOTIDE SEQUENCE</scope>
    <source>
        <strain evidence="1">NSJ-15</strain>
    </source>
</reference>
<dbReference type="SUPFAM" id="SSF52540">
    <property type="entry name" value="P-loop containing nucleoside triphosphate hydrolases"/>
    <property type="match status" value="1"/>
</dbReference>
<keyword evidence="1" id="KW-0808">Transferase</keyword>
<dbReference type="Pfam" id="PF13189">
    <property type="entry name" value="Cytidylate_kin2"/>
    <property type="match status" value="1"/>
</dbReference>
<dbReference type="AlphaFoldDB" id="A0A8J6TQZ7"/>
<dbReference type="Proteomes" id="UP000632659">
    <property type="component" value="Unassembled WGS sequence"/>
</dbReference>
<proteinExistence type="predicted"/>
<keyword evidence="1" id="KW-0418">Kinase</keyword>
<dbReference type="GO" id="GO:0016301">
    <property type="term" value="F:kinase activity"/>
    <property type="evidence" value="ECO:0007669"/>
    <property type="project" value="UniProtKB-KW"/>
</dbReference>
<organism evidence="1 2">
    <name type="scientific">Massiliimalia timonensis</name>
    <dbReference type="NCBI Taxonomy" id="1987501"/>
    <lineage>
        <taxon>Bacteria</taxon>
        <taxon>Bacillati</taxon>
        <taxon>Bacillota</taxon>
        <taxon>Clostridia</taxon>
        <taxon>Eubacteriales</taxon>
        <taxon>Oscillospiraceae</taxon>
        <taxon>Massiliimalia</taxon>
    </lineage>
</organism>
<sequence length="203" mass="22776">MSIQTIITISRQFGSGGHEIGQLLSKQLDIPFYDKKLIELASKTSGIQQAYFENAEEHPPSSFLYSLSLAASAANPFLGNSDFTLSEQIFKAQAKAIRDAAAQGACVIVGRCADYILENTPYCLHVYIHSGLEERVKRISSRFEADEKTAKEMIQKVDKKRKSYYQFYVDDRWGNADRYDLCLNSGTLGIERCVKLIIDAVTK</sequence>
<dbReference type="Gene3D" id="3.40.50.300">
    <property type="entry name" value="P-loop containing nucleotide triphosphate hydrolases"/>
    <property type="match status" value="1"/>
</dbReference>
<evidence type="ECO:0000313" key="1">
    <source>
        <dbReference type="EMBL" id="MBC8611724.1"/>
    </source>
</evidence>
<gene>
    <name evidence="1" type="ORF">H8702_11545</name>
</gene>
<evidence type="ECO:0000313" key="2">
    <source>
        <dbReference type="Proteomes" id="UP000632659"/>
    </source>
</evidence>
<name>A0A8J6TQZ7_9FIRM</name>
<protein>
    <submittedName>
        <fullName evidence="1">Cytidylate kinase-like family protein</fullName>
    </submittedName>
</protein>
<keyword evidence="2" id="KW-1185">Reference proteome</keyword>
<accession>A0A8J6TQZ7</accession>
<dbReference type="RefSeq" id="WP_154825050.1">
    <property type="nucleotide sequence ID" value="NZ_JACRTL010000007.1"/>
</dbReference>
<dbReference type="InterPro" id="IPR027417">
    <property type="entry name" value="P-loop_NTPase"/>
</dbReference>